<evidence type="ECO:0000313" key="2">
    <source>
        <dbReference type="EMBL" id="MFC6792703.1"/>
    </source>
</evidence>
<feature type="coiled-coil region" evidence="1">
    <location>
        <begin position="36"/>
        <end position="70"/>
    </location>
</feature>
<name>A0ABW2BQE1_9HYPH</name>
<dbReference type="Proteomes" id="UP001596292">
    <property type="component" value="Unassembled WGS sequence"/>
</dbReference>
<dbReference type="EMBL" id="JBHSWN010000001">
    <property type="protein sequence ID" value="MFC6792703.1"/>
    <property type="molecule type" value="Genomic_DNA"/>
</dbReference>
<dbReference type="RefSeq" id="WP_378974891.1">
    <property type="nucleotide sequence ID" value="NZ_JBHSWN010000001.1"/>
</dbReference>
<gene>
    <name evidence="2" type="ORF">ACFQE0_25985</name>
</gene>
<proteinExistence type="predicted"/>
<keyword evidence="3" id="KW-1185">Reference proteome</keyword>
<evidence type="ECO:0000313" key="3">
    <source>
        <dbReference type="Proteomes" id="UP001596292"/>
    </source>
</evidence>
<evidence type="ECO:0000256" key="1">
    <source>
        <dbReference type="SAM" id="Coils"/>
    </source>
</evidence>
<keyword evidence="1" id="KW-0175">Coiled coil</keyword>
<reference evidence="3" key="1">
    <citation type="journal article" date="2019" name="Int. J. Syst. Evol. Microbiol.">
        <title>The Global Catalogue of Microorganisms (GCM) 10K type strain sequencing project: providing services to taxonomists for standard genome sequencing and annotation.</title>
        <authorList>
            <consortium name="The Broad Institute Genomics Platform"/>
            <consortium name="The Broad Institute Genome Sequencing Center for Infectious Disease"/>
            <person name="Wu L."/>
            <person name="Ma J."/>
        </authorList>
    </citation>
    <scope>NUCLEOTIDE SEQUENCE [LARGE SCALE GENOMIC DNA]</scope>
    <source>
        <strain evidence="3">CCUG 48316</strain>
    </source>
</reference>
<protein>
    <submittedName>
        <fullName evidence="2">Uncharacterized protein</fullName>
    </submittedName>
</protein>
<comment type="caution">
    <text evidence="2">The sequence shown here is derived from an EMBL/GenBank/DDBJ whole genome shotgun (WGS) entry which is preliminary data.</text>
</comment>
<organism evidence="2 3">
    <name type="scientific">Methylobacterium komagatae</name>
    <dbReference type="NCBI Taxonomy" id="374425"/>
    <lineage>
        <taxon>Bacteria</taxon>
        <taxon>Pseudomonadati</taxon>
        <taxon>Pseudomonadota</taxon>
        <taxon>Alphaproteobacteria</taxon>
        <taxon>Hyphomicrobiales</taxon>
        <taxon>Methylobacteriaceae</taxon>
        <taxon>Methylobacterium</taxon>
    </lineage>
</organism>
<accession>A0ABW2BQE1</accession>
<sequence length="72" mass="8285">MLFGRLIPSRCSVENEALKRASELHAISSLAVGNEARKVERRVNDLRVTANAAERRRNERIDTLNQLLERDR</sequence>